<accession>A0A8K0L8N6</accession>
<dbReference type="Pfam" id="PF14832">
    <property type="entry name" value="Tautomerase_3"/>
    <property type="match status" value="1"/>
</dbReference>
<dbReference type="Gene3D" id="3.30.429.10">
    <property type="entry name" value="Macrophage Migration Inhibitory Factor"/>
    <property type="match status" value="1"/>
</dbReference>
<keyword evidence="3" id="KW-1185">Reference proteome</keyword>
<evidence type="ECO:0000313" key="3">
    <source>
        <dbReference type="Proteomes" id="UP000809789"/>
    </source>
</evidence>
<evidence type="ECO:0000313" key="2">
    <source>
        <dbReference type="EMBL" id="KAG8631789.1"/>
    </source>
</evidence>
<proteinExistence type="predicted"/>
<dbReference type="InterPro" id="IPR014347">
    <property type="entry name" value="Tautomerase/MIF_sf"/>
</dbReference>
<dbReference type="OrthoDB" id="9981319at2759"/>
<evidence type="ECO:0000259" key="1">
    <source>
        <dbReference type="Pfam" id="PF14832"/>
    </source>
</evidence>
<feature type="domain" description="Tautomerase cis-CaaD-like" evidence="1">
    <location>
        <begin position="1"/>
        <end position="147"/>
    </location>
</feature>
<name>A0A8K0L8N6_9PEZI</name>
<organism evidence="2 3">
    <name type="scientific">Elsinoe batatas</name>
    <dbReference type="NCBI Taxonomy" id="2601811"/>
    <lineage>
        <taxon>Eukaryota</taxon>
        <taxon>Fungi</taxon>
        <taxon>Dikarya</taxon>
        <taxon>Ascomycota</taxon>
        <taxon>Pezizomycotina</taxon>
        <taxon>Dothideomycetes</taxon>
        <taxon>Dothideomycetidae</taxon>
        <taxon>Myriangiales</taxon>
        <taxon>Elsinoaceae</taxon>
        <taxon>Elsinoe</taxon>
    </lineage>
</organism>
<sequence>MPLYQIYHSYPLSQEQKQVLATSITTLHATTFTTPSFFVHVRFIPEDSAGVNYFMAGKPHQNNANRIVGIVRVSEKRSKADFNALGEKIEEAWYHAVKGSSGDEEETTLEQDEDGKRLIMVAFTPMITIRENGMLIPEAGEEAAWLKEHIGHIKIMSDGEGIRDFGDMLEEFNTREDLKGWLQ</sequence>
<comment type="caution">
    <text evidence="2">The sequence shown here is derived from an EMBL/GenBank/DDBJ whole genome shotgun (WGS) entry which is preliminary data.</text>
</comment>
<reference evidence="2" key="1">
    <citation type="submission" date="2021-07" db="EMBL/GenBank/DDBJ databases">
        <title>Elsinoe batatas strain:CRI-CJ2 Genome sequencing and assembly.</title>
        <authorList>
            <person name="Huang L."/>
        </authorList>
    </citation>
    <scope>NUCLEOTIDE SEQUENCE</scope>
    <source>
        <strain evidence="2">CRI-CJ2</strain>
    </source>
</reference>
<dbReference type="EMBL" id="JAESVG020000001">
    <property type="protein sequence ID" value="KAG8631789.1"/>
    <property type="molecule type" value="Genomic_DNA"/>
</dbReference>
<dbReference type="InterPro" id="IPR028116">
    <property type="entry name" value="Cis-CaaD-like"/>
</dbReference>
<dbReference type="Proteomes" id="UP000809789">
    <property type="component" value="Unassembled WGS sequence"/>
</dbReference>
<dbReference type="AlphaFoldDB" id="A0A8K0L8N6"/>
<protein>
    <recommendedName>
        <fullName evidence="1">Tautomerase cis-CaaD-like domain-containing protein</fullName>
    </recommendedName>
</protein>
<gene>
    <name evidence="2" type="ORF">KVT40_000929</name>
</gene>